<evidence type="ECO:0000313" key="1">
    <source>
        <dbReference type="EMBL" id="MBW0552550.1"/>
    </source>
</evidence>
<accession>A0A9Q3IZD0</accession>
<comment type="caution">
    <text evidence="1">The sequence shown here is derived from an EMBL/GenBank/DDBJ whole genome shotgun (WGS) entry which is preliminary data.</text>
</comment>
<evidence type="ECO:0000313" key="2">
    <source>
        <dbReference type="Proteomes" id="UP000765509"/>
    </source>
</evidence>
<dbReference type="Proteomes" id="UP000765509">
    <property type="component" value="Unassembled WGS sequence"/>
</dbReference>
<gene>
    <name evidence="1" type="ORF">O181_092265</name>
</gene>
<organism evidence="1 2">
    <name type="scientific">Austropuccinia psidii MF-1</name>
    <dbReference type="NCBI Taxonomy" id="1389203"/>
    <lineage>
        <taxon>Eukaryota</taxon>
        <taxon>Fungi</taxon>
        <taxon>Dikarya</taxon>
        <taxon>Basidiomycota</taxon>
        <taxon>Pucciniomycotina</taxon>
        <taxon>Pucciniomycetes</taxon>
        <taxon>Pucciniales</taxon>
        <taxon>Sphaerophragmiaceae</taxon>
        <taxon>Austropuccinia</taxon>
    </lineage>
</organism>
<dbReference type="OrthoDB" id="2507294at2759"/>
<dbReference type="EMBL" id="AVOT02058734">
    <property type="protein sequence ID" value="MBW0552550.1"/>
    <property type="molecule type" value="Genomic_DNA"/>
</dbReference>
<reference evidence="1" key="1">
    <citation type="submission" date="2021-03" db="EMBL/GenBank/DDBJ databases">
        <title>Draft genome sequence of rust myrtle Austropuccinia psidii MF-1, a brazilian biotype.</title>
        <authorList>
            <person name="Quecine M.C."/>
            <person name="Pachon D.M.R."/>
            <person name="Bonatelli M.L."/>
            <person name="Correr F.H."/>
            <person name="Franceschini L.M."/>
            <person name="Leite T.F."/>
            <person name="Margarido G.R.A."/>
            <person name="Almeida C.A."/>
            <person name="Ferrarezi J.A."/>
            <person name="Labate C.A."/>
        </authorList>
    </citation>
    <scope>NUCLEOTIDE SEQUENCE</scope>
    <source>
        <strain evidence="1">MF-1</strain>
    </source>
</reference>
<proteinExistence type="predicted"/>
<name>A0A9Q3IZD0_9BASI</name>
<protein>
    <submittedName>
        <fullName evidence="1">Uncharacterized protein</fullName>
    </submittedName>
</protein>
<sequence>MELIDYIDGLFIDVPIIQEYWITVRTNTAFKGHATIWYIEMKNIHAQRNWAWWKSNIMQKYRNGTWIWQRTMSFENDKYFVDKDPYEWCLRKSKILKSIYPQMNIL</sequence>
<dbReference type="AlphaFoldDB" id="A0A9Q3IZD0"/>
<keyword evidence="2" id="KW-1185">Reference proteome</keyword>